<evidence type="ECO:0000313" key="2">
    <source>
        <dbReference type="Proteomes" id="UP000237481"/>
    </source>
</evidence>
<dbReference type="Gene3D" id="3.30.530.20">
    <property type="match status" value="1"/>
</dbReference>
<reference evidence="1 2" key="1">
    <citation type="submission" date="2018-01" db="EMBL/GenBank/DDBJ databases">
        <title>Harnessing the power of phylogenomics to disentangle the directionality and signatures of interkingdom host jumping in the parasitic fungal genus Tolypocladium.</title>
        <authorList>
            <person name="Quandt C.A."/>
            <person name="Patterson W."/>
            <person name="Spatafora J.W."/>
        </authorList>
    </citation>
    <scope>NUCLEOTIDE SEQUENCE [LARGE SCALE GENOMIC DNA]</scope>
    <source>
        <strain evidence="1 2">NRBC 100945</strain>
    </source>
</reference>
<dbReference type="STRING" id="94208.A0A2S4KZW9"/>
<organism evidence="1 2">
    <name type="scientific">Tolypocladium paradoxum</name>
    <dbReference type="NCBI Taxonomy" id="94208"/>
    <lineage>
        <taxon>Eukaryota</taxon>
        <taxon>Fungi</taxon>
        <taxon>Dikarya</taxon>
        <taxon>Ascomycota</taxon>
        <taxon>Pezizomycotina</taxon>
        <taxon>Sordariomycetes</taxon>
        <taxon>Hypocreomycetidae</taxon>
        <taxon>Hypocreales</taxon>
        <taxon>Ophiocordycipitaceae</taxon>
        <taxon>Tolypocladium</taxon>
    </lineage>
</organism>
<dbReference type="Proteomes" id="UP000237481">
    <property type="component" value="Unassembled WGS sequence"/>
</dbReference>
<dbReference type="PANTHER" id="PTHR36166">
    <property type="entry name" value="CHROMOSOME 9, WHOLE GENOME SHOTGUN SEQUENCE"/>
    <property type="match status" value="1"/>
</dbReference>
<proteinExistence type="predicted"/>
<keyword evidence="2" id="KW-1185">Reference proteome</keyword>
<name>A0A2S4KZW9_9HYPO</name>
<dbReference type="EMBL" id="PKSG01000413">
    <property type="protein sequence ID" value="POR35748.1"/>
    <property type="molecule type" value="Genomic_DNA"/>
</dbReference>
<dbReference type="CDD" id="cd07822">
    <property type="entry name" value="SRPBCC_4"/>
    <property type="match status" value="1"/>
</dbReference>
<comment type="caution">
    <text evidence="1">The sequence shown here is derived from an EMBL/GenBank/DDBJ whole genome shotgun (WGS) entry which is preliminary data.</text>
</comment>
<dbReference type="InterPro" id="IPR023393">
    <property type="entry name" value="START-like_dom_sf"/>
</dbReference>
<dbReference type="PANTHER" id="PTHR36166:SF1">
    <property type="entry name" value="SRPBCC DOMAIN-CONTAINING PROTEIN"/>
    <property type="match status" value="1"/>
</dbReference>
<evidence type="ECO:0000313" key="1">
    <source>
        <dbReference type="EMBL" id="POR35748.1"/>
    </source>
</evidence>
<protein>
    <recommendedName>
        <fullName evidence="3">Polyketide cyclase/dehydrase</fullName>
    </recommendedName>
</protein>
<gene>
    <name evidence="1" type="ORF">TPAR_04062</name>
</gene>
<sequence length="162" mass="17908">MHQKPQKGPQEVPSARAKRMPVYTEIEIDRPPAQFLDFAAYPTWTQGYIKSLAREDPALAPGSKLRAVTAAATASPTVLANSPDEFRWRGWFHGIPGLFTGEHMFVFEPSVATPGGTTFMQAEAFSGVLPALKPQGAELWKSIEKDFVGFNEDLKKKCEGER</sequence>
<dbReference type="AlphaFoldDB" id="A0A2S4KZW9"/>
<dbReference type="OrthoDB" id="509124at2759"/>
<accession>A0A2S4KZW9</accession>
<evidence type="ECO:0008006" key="3">
    <source>
        <dbReference type="Google" id="ProtNLM"/>
    </source>
</evidence>
<dbReference type="SUPFAM" id="SSF55961">
    <property type="entry name" value="Bet v1-like"/>
    <property type="match status" value="1"/>
</dbReference>